<dbReference type="Proteomes" id="UP000295531">
    <property type="component" value="Unassembled WGS sequence"/>
</dbReference>
<keyword evidence="2" id="KW-1185">Reference proteome</keyword>
<accession>A0A4R6NX52</accession>
<reference evidence="1 2" key="1">
    <citation type="submission" date="2019-03" db="EMBL/GenBank/DDBJ databases">
        <title>Freshwater and sediment microbial communities from various areas in North America, analyzing microbe dynamics in response to fracking.</title>
        <authorList>
            <person name="Lamendella R."/>
        </authorList>
    </citation>
    <scope>NUCLEOTIDE SEQUENCE [LARGE SCALE GENOMIC DNA]</scope>
    <source>
        <strain evidence="1 2">18_TX</strain>
    </source>
</reference>
<evidence type="ECO:0000313" key="1">
    <source>
        <dbReference type="EMBL" id="TDP28368.1"/>
    </source>
</evidence>
<gene>
    <name evidence="1" type="ORF">DEU29_12213</name>
</gene>
<comment type="caution">
    <text evidence="1">The sequence shown here is derived from an EMBL/GenBank/DDBJ whole genome shotgun (WGS) entry which is preliminary data.</text>
</comment>
<dbReference type="OrthoDB" id="258935at2"/>
<dbReference type="EMBL" id="SNXI01000022">
    <property type="protein sequence ID" value="TDP28368.1"/>
    <property type="molecule type" value="Genomic_DNA"/>
</dbReference>
<dbReference type="RefSeq" id="WP_133540629.1">
    <property type="nucleotide sequence ID" value="NZ_SNXI01000022.1"/>
</dbReference>
<organism evidence="1 2">
    <name type="scientific">Idiomarina aquatica</name>
    <dbReference type="NCBI Taxonomy" id="1327752"/>
    <lineage>
        <taxon>Bacteria</taxon>
        <taxon>Pseudomonadati</taxon>
        <taxon>Pseudomonadota</taxon>
        <taxon>Gammaproteobacteria</taxon>
        <taxon>Alteromonadales</taxon>
        <taxon>Idiomarinaceae</taxon>
        <taxon>Idiomarina</taxon>
    </lineage>
</organism>
<dbReference type="AlphaFoldDB" id="A0A4R6NX52"/>
<evidence type="ECO:0000313" key="2">
    <source>
        <dbReference type="Proteomes" id="UP000295531"/>
    </source>
</evidence>
<protein>
    <submittedName>
        <fullName evidence="1">Uncharacterized protein</fullName>
    </submittedName>
</protein>
<proteinExistence type="predicted"/>
<name>A0A4R6NX52_9GAMM</name>
<sequence>MPESSEQPTAWQWVPESQFEVPPTPTTIAIKRWWLSLQAKLQSADDEEAEAPQSSDAVNVNMQKGLVALDKRLSAWLDDTDDSSIKWIICPPHAGVDVIARDFCQQHSLQVLSPPPRDELTLDALDLTLGEENSTTGWYIPELAHGFIRQSKGLRWVRHFFAKAMSGELGKGVVICDSWAWSFLQTLWPTGHLDTLTLQAFSAQQLTQLGFEKEQEHLQHLASLSRGNLGIVSAYAERRFRRQASHPGAQQSRFEMPSMPAEATDYTAFVLHMLLIHQGLSLRQLRQVLPIISPSQLDVELYSLRSSGLVALTDEVWRVTAIGYPTVRQALKSRGLWLDRF</sequence>